<dbReference type="Proteomes" id="UP001374584">
    <property type="component" value="Unassembled WGS sequence"/>
</dbReference>
<reference evidence="1 2" key="1">
    <citation type="submission" date="2024-01" db="EMBL/GenBank/DDBJ databases">
        <title>The genomes of 5 underutilized Papilionoideae crops provide insights into root nodulation and disease resistanc.</title>
        <authorList>
            <person name="Jiang F."/>
        </authorList>
    </citation>
    <scope>NUCLEOTIDE SEQUENCE [LARGE SCALE GENOMIC DNA]</scope>
    <source>
        <strain evidence="1">JINMINGXINNONG_FW02</strain>
        <tissue evidence="1">Leaves</tissue>
    </source>
</reference>
<sequence length="160" mass="18521">MKLIGDGADGRKVIVRVKLDPRSREWRISVLAVYEVFCNLKQVGPRLNVCRGGSRFWCERSRRLYVFAVILGNSKSHHTVRSSAWGCEVAAKKLPECISVFSVDNEKIGLGEKLMETLVIEKNHAKGEVCRQRHWWFGLQEYEELWKFCMARYIFGIISL</sequence>
<dbReference type="EMBL" id="JAYMYR010000006">
    <property type="protein sequence ID" value="KAK7357938.1"/>
    <property type="molecule type" value="Genomic_DNA"/>
</dbReference>
<accession>A0AAN9MUR7</accession>
<proteinExistence type="predicted"/>
<keyword evidence="2" id="KW-1185">Reference proteome</keyword>
<protein>
    <submittedName>
        <fullName evidence="1">Uncharacterized protein</fullName>
    </submittedName>
</protein>
<name>A0AAN9MUR7_PHACN</name>
<dbReference type="AlphaFoldDB" id="A0AAN9MUR7"/>
<evidence type="ECO:0000313" key="2">
    <source>
        <dbReference type="Proteomes" id="UP001374584"/>
    </source>
</evidence>
<organism evidence="1 2">
    <name type="scientific">Phaseolus coccineus</name>
    <name type="common">Scarlet runner bean</name>
    <name type="synonym">Phaseolus multiflorus</name>
    <dbReference type="NCBI Taxonomy" id="3886"/>
    <lineage>
        <taxon>Eukaryota</taxon>
        <taxon>Viridiplantae</taxon>
        <taxon>Streptophyta</taxon>
        <taxon>Embryophyta</taxon>
        <taxon>Tracheophyta</taxon>
        <taxon>Spermatophyta</taxon>
        <taxon>Magnoliopsida</taxon>
        <taxon>eudicotyledons</taxon>
        <taxon>Gunneridae</taxon>
        <taxon>Pentapetalae</taxon>
        <taxon>rosids</taxon>
        <taxon>fabids</taxon>
        <taxon>Fabales</taxon>
        <taxon>Fabaceae</taxon>
        <taxon>Papilionoideae</taxon>
        <taxon>50 kb inversion clade</taxon>
        <taxon>NPAAA clade</taxon>
        <taxon>indigoferoid/millettioid clade</taxon>
        <taxon>Phaseoleae</taxon>
        <taxon>Phaseolus</taxon>
    </lineage>
</organism>
<evidence type="ECO:0000313" key="1">
    <source>
        <dbReference type="EMBL" id="KAK7357938.1"/>
    </source>
</evidence>
<gene>
    <name evidence="1" type="ORF">VNO80_17235</name>
</gene>
<comment type="caution">
    <text evidence="1">The sequence shown here is derived from an EMBL/GenBank/DDBJ whole genome shotgun (WGS) entry which is preliminary data.</text>
</comment>